<keyword evidence="4" id="KW-1185">Reference proteome</keyword>
<organism evidence="3 4">
    <name type="scientific">Effusibacillus dendaii</name>
    <dbReference type="NCBI Taxonomy" id="2743772"/>
    <lineage>
        <taxon>Bacteria</taxon>
        <taxon>Bacillati</taxon>
        <taxon>Bacillota</taxon>
        <taxon>Bacilli</taxon>
        <taxon>Bacillales</taxon>
        <taxon>Alicyclobacillaceae</taxon>
        <taxon>Effusibacillus</taxon>
    </lineage>
</organism>
<dbReference type="Gene3D" id="3.20.20.240">
    <property type="entry name" value="Methylmalonyl-CoA mutase"/>
    <property type="match status" value="1"/>
</dbReference>
<dbReference type="InterPro" id="IPR006099">
    <property type="entry name" value="MeMalonylCoA_mutase_a/b_cat"/>
</dbReference>
<dbReference type="GO" id="GO:0004494">
    <property type="term" value="F:methylmalonyl-CoA mutase activity"/>
    <property type="evidence" value="ECO:0007669"/>
    <property type="project" value="InterPro"/>
</dbReference>
<dbReference type="GO" id="GO:0031419">
    <property type="term" value="F:cobalamin binding"/>
    <property type="evidence" value="ECO:0007669"/>
    <property type="project" value="InterPro"/>
</dbReference>
<evidence type="ECO:0000313" key="4">
    <source>
        <dbReference type="Proteomes" id="UP000593802"/>
    </source>
</evidence>
<accession>A0A7I8D9P3</accession>
<dbReference type="KEGG" id="eff:skT53_06840"/>
<evidence type="ECO:0000256" key="1">
    <source>
        <dbReference type="ARBA" id="ARBA00023235"/>
    </source>
</evidence>
<keyword evidence="1" id="KW-0413">Isomerase</keyword>
<dbReference type="RefSeq" id="WP_200759785.1">
    <property type="nucleotide sequence ID" value="NZ_AP023366.1"/>
</dbReference>
<feature type="domain" description="Methylmalonyl-CoA mutase alpha/beta chain catalytic" evidence="2">
    <location>
        <begin position="45"/>
        <end position="561"/>
    </location>
</feature>
<reference evidence="3 4" key="1">
    <citation type="submission" date="2020-08" db="EMBL/GenBank/DDBJ databases">
        <title>Complete Genome Sequence of Effusibacillus dendaii Strain skT53, Isolated from Farmland soil.</title>
        <authorList>
            <person name="Konishi T."/>
            <person name="Kawasaki H."/>
        </authorList>
    </citation>
    <scope>NUCLEOTIDE SEQUENCE [LARGE SCALE GENOMIC DNA]</scope>
    <source>
        <strain evidence="4">skT53</strain>
    </source>
</reference>
<dbReference type="AlphaFoldDB" id="A0A7I8D9P3"/>
<dbReference type="PANTHER" id="PTHR48101:SF1">
    <property type="entry name" value="METHYLMALONYL-COA MUTASE, LARGE SUBUNIT"/>
    <property type="match status" value="1"/>
</dbReference>
<proteinExistence type="predicted"/>
<dbReference type="Proteomes" id="UP000593802">
    <property type="component" value="Chromosome"/>
</dbReference>
<sequence length="568" mass="64226">MSSNNTKPRTQMFDSEAIRQIESEKKRWEQETVKNNEAEKEYYSDSGIPIKLLYTPDDIKDLDYLSDLGFSGESPYVRGIYPNMYRGRLFTVRQIAGYGTPEDTNDRFKFLLKNGATGTSVVLDLPTIRGYDSDDPEAEGHVGAAGVAIDSLEDVEALYDGIPVDEVSSNIVTHLPSTTVVIMAMFVVMAEKRGIPLEKLSGTNQNDFLMETTIGSSLEVLPPRACFRLQCDAIEYASKNLPRWNPVSYNGYNLREAGTTAVQEVAVALANAIATSEELIRRGNKIDDFAKRLSFFWNLFNDFFEEIAKCRASRLVYQEIMRDRFHAKHAKSQLMRFHVQTAGITLTKVEPLNNIARSAIQGLAAVLGGAQSLHIDSYDEAYSAPTEESALISIRTQQILQVETNVTNTVDPLAGSYYIESLTKEIANRIREYIALIESKGGLVSCVESGWLHREIADFAYQTQQDIESGQRKIVGLNYFPTEGNKTQVNVFRYPEDAERKQKEKLRKLRERRDNTKVEQTLNMIRQKCHEDINLMPYIKEAVAAYATLGEIEEVFRQEFGLWQFPLA</sequence>
<dbReference type="SUPFAM" id="SSF51703">
    <property type="entry name" value="Cobalamin (vitamin B12)-dependent enzymes"/>
    <property type="match status" value="1"/>
</dbReference>
<name>A0A7I8D9P3_9BACL</name>
<dbReference type="Pfam" id="PF01642">
    <property type="entry name" value="MM_CoA_mutase"/>
    <property type="match status" value="1"/>
</dbReference>
<evidence type="ECO:0000313" key="3">
    <source>
        <dbReference type="EMBL" id="BCJ85699.1"/>
    </source>
</evidence>
<protein>
    <submittedName>
        <fullName evidence="3">Methylmalonyl-CoA mutase</fullName>
    </submittedName>
</protein>
<dbReference type="InterPro" id="IPR016176">
    <property type="entry name" value="Cbl-dep_enz_cat"/>
</dbReference>
<dbReference type="EMBL" id="AP023366">
    <property type="protein sequence ID" value="BCJ85699.1"/>
    <property type="molecule type" value="Genomic_DNA"/>
</dbReference>
<dbReference type="NCBIfam" id="TIGR00641">
    <property type="entry name" value="acid_CoA_mut_N"/>
    <property type="match status" value="1"/>
</dbReference>
<dbReference type="PANTHER" id="PTHR48101">
    <property type="entry name" value="METHYLMALONYL-COA MUTASE, MITOCHONDRIAL-RELATED"/>
    <property type="match status" value="1"/>
</dbReference>
<dbReference type="InterPro" id="IPR006098">
    <property type="entry name" value="MMCoA_mutase_a_cat"/>
</dbReference>
<evidence type="ECO:0000259" key="2">
    <source>
        <dbReference type="Pfam" id="PF01642"/>
    </source>
</evidence>
<gene>
    <name evidence="3" type="ORF">skT53_06840</name>
</gene>